<name>A0A9D9IXN3_9BACT</name>
<proteinExistence type="predicted"/>
<evidence type="ECO:0000259" key="3">
    <source>
        <dbReference type="SMART" id="SM00939"/>
    </source>
</evidence>
<dbReference type="Pfam" id="PF02129">
    <property type="entry name" value="Peptidase_S15"/>
    <property type="match status" value="1"/>
</dbReference>
<accession>A0A9D9IXN3</accession>
<evidence type="ECO:0000256" key="1">
    <source>
        <dbReference type="ARBA" id="ARBA00022801"/>
    </source>
</evidence>
<evidence type="ECO:0000256" key="2">
    <source>
        <dbReference type="SAM" id="SignalP"/>
    </source>
</evidence>
<reference evidence="4" key="1">
    <citation type="submission" date="2020-10" db="EMBL/GenBank/DDBJ databases">
        <authorList>
            <person name="Gilroy R."/>
        </authorList>
    </citation>
    <scope>NUCLEOTIDE SEQUENCE</scope>
    <source>
        <strain evidence="4">B3-1481</strain>
    </source>
</reference>
<dbReference type="Gene3D" id="2.60.120.260">
    <property type="entry name" value="Galactose-binding domain-like"/>
    <property type="match status" value="1"/>
</dbReference>
<keyword evidence="2" id="KW-0732">Signal</keyword>
<reference evidence="4" key="2">
    <citation type="journal article" date="2021" name="PeerJ">
        <title>Extensive microbial diversity within the chicken gut microbiome revealed by metagenomics and culture.</title>
        <authorList>
            <person name="Gilroy R."/>
            <person name="Ravi A."/>
            <person name="Getino M."/>
            <person name="Pursley I."/>
            <person name="Horton D.L."/>
            <person name="Alikhan N.F."/>
            <person name="Baker D."/>
            <person name="Gharbi K."/>
            <person name="Hall N."/>
            <person name="Watson M."/>
            <person name="Adriaenssens E.M."/>
            <person name="Foster-Nyarko E."/>
            <person name="Jarju S."/>
            <person name="Secka A."/>
            <person name="Antonio M."/>
            <person name="Oren A."/>
            <person name="Chaudhuri R.R."/>
            <person name="La Ragione R."/>
            <person name="Hildebrand F."/>
            <person name="Pallen M.J."/>
        </authorList>
    </citation>
    <scope>NUCLEOTIDE SEQUENCE</scope>
    <source>
        <strain evidence="4">B3-1481</strain>
    </source>
</reference>
<keyword evidence="1 4" id="KW-0378">Hydrolase</keyword>
<dbReference type="InterPro" id="IPR029058">
    <property type="entry name" value="AB_hydrolase_fold"/>
</dbReference>
<feature type="domain" description="Xaa-Pro dipeptidyl-peptidase C-terminal" evidence="3">
    <location>
        <begin position="335"/>
        <end position="584"/>
    </location>
</feature>
<comment type="caution">
    <text evidence="4">The sequence shown here is derived from an EMBL/GenBank/DDBJ whole genome shotgun (WGS) entry which is preliminary data.</text>
</comment>
<dbReference type="SMART" id="SM00939">
    <property type="entry name" value="PepX_C"/>
    <property type="match status" value="1"/>
</dbReference>
<dbReference type="Gene3D" id="3.40.50.1820">
    <property type="entry name" value="alpha/beta hydrolase"/>
    <property type="match status" value="1"/>
</dbReference>
<dbReference type="InterPro" id="IPR005674">
    <property type="entry name" value="CocE/Ser_esterase"/>
</dbReference>
<sequence length="588" mass="66293">MRINRKFLAACAALCAAAAAAPAQEGMFDDLAPRVCDDYVYFEEMVPSGEDGVRLLTRIYLPEGEGPFPMVVTRTPYVWGQGDYVGIAREYARHGIGYIQQDCRGKGGSEGFFSPNVNERADGIALYEWLAEQPWCGDIGIFGSSYTALTGWLVGDSIPDKVKGMYLSHYGVDRHISCFRSGLFREDIMSGWAIDNAEEDIVKPERKPGQAPGENYYGFYLYRPQVEADVNILGQKLQYYRDWITHTDYTDPYWNTGVWADLKRIPYVIDVPLTIVAGQFDHHEEGTVLGYERLRPEVKAKSRLILGSWNHSFQVTPTHVPTANAMEFDINADQFEWFYSLLVKKEEPRGEVRVYDIEADRWVNFDSWPMETGRSRTMYLSSEPAGDRWNVLGLLPSAQRGRSTVGYVYDPENPVYAEGGETLFTSSERRGSRLQSEAGYRDDILSFVSEPLEEDMTIVGNVKVYLRVKTDVDDTAFAFTLSEVTPSGETYNMRTSIATLGYRDGLLKPRVEYRRGDEVVLEIEALPIMWTVKAGNALRLDIKSSQFPEYAVHSNTAGVWAEQAETVKAHQTVFVGGEDGSRVVFPVL</sequence>
<dbReference type="Gene3D" id="1.10.3020.10">
    <property type="entry name" value="alpha-amino acid ester hydrolase ( Helical cap domain)"/>
    <property type="match status" value="1"/>
</dbReference>
<evidence type="ECO:0000313" key="4">
    <source>
        <dbReference type="EMBL" id="MBO8480623.1"/>
    </source>
</evidence>
<dbReference type="EMBL" id="JADILW010000086">
    <property type="protein sequence ID" value="MBO8480623.1"/>
    <property type="molecule type" value="Genomic_DNA"/>
</dbReference>
<organism evidence="4 5">
    <name type="scientific">Candidatus Cryptobacteroides avistercoris</name>
    <dbReference type="NCBI Taxonomy" id="2840758"/>
    <lineage>
        <taxon>Bacteria</taxon>
        <taxon>Pseudomonadati</taxon>
        <taxon>Bacteroidota</taxon>
        <taxon>Bacteroidia</taxon>
        <taxon>Bacteroidales</taxon>
        <taxon>Candidatus Cryptobacteroides</taxon>
    </lineage>
</organism>
<dbReference type="NCBIfam" id="TIGR00976">
    <property type="entry name" value="CocE_NonD"/>
    <property type="match status" value="1"/>
</dbReference>
<dbReference type="SUPFAM" id="SSF49785">
    <property type="entry name" value="Galactose-binding domain-like"/>
    <property type="match status" value="1"/>
</dbReference>
<dbReference type="InterPro" id="IPR008979">
    <property type="entry name" value="Galactose-bd-like_sf"/>
</dbReference>
<gene>
    <name evidence="4" type="ORF">IAB76_05900</name>
</gene>
<dbReference type="AlphaFoldDB" id="A0A9D9IXN3"/>
<evidence type="ECO:0000313" key="5">
    <source>
        <dbReference type="Proteomes" id="UP000823769"/>
    </source>
</evidence>
<dbReference type="Pfam" id="PF08530">
    <property type="entry name" value="PepX_C"/>
    <property type="match status" value="1"/>
</dbReference>
<dbReference type="Proteomes" id="UP000823769">
    <property type="component" value="Unassembled WGS sequence"/>
</dbReference>
<feature type="signal peptide" evidence="2">
    <location>
        <begin position="1"/>
        <end position="23"/>
    </location>
</feature>
<dbReference type="InterPro" id="IPR013736">
    <property type="entry name" value="Xaa-Pro_dipept_C"/>
</dbReference>
<dbReference type="InterPro" id="IPR000383">
    <property type="entry name" value="Xaa-Pro-like_dom"/>
</dbReference>
<dbReference type="GO" id="GO:0008239">
    <property type="term" value="F:dipeptidyl-peptidase activity"/>
    <property type="evidence" value="ECO:0007669"/>
    <property type="project" value="InterPro"/>
</dbReference>
<protein>
    <submittedName>
        <fullName evidence="4">CocE/NonD family hydrolase</fullName>
    </submittedName>
</protein>
<dbReference type="SUPFAM" id="SSF53474">
    <property type="entry name" value="alpha/beta-Hydrolases"/>
    <property type="match status" value="1"/>
</dbReference>
<feature type="chain" id="PRO_5039085558" evidence="2">
    <location>
        <begin position="24"/>
        <end position="588"/>
    </location>
</feature>